<sequence length="313" mass="32134">MLHLRIICPAEHTDRVLADARSHPGTAHLVVVRGGALDPAGDLVEFDVAREAADDVLAAIGSSELAAVGAVTITEAGTTLSQRAERAEEAAPGDGDDAVVWDELIARTGEECRLNATFLTFLSIACVLAAVGVVTDSPVTIVGAMVVGPEFGPLAAIAVGLVSRRWLLVRRASVALAVGFPAAMVVTAVAALLGEWTGLIDRLSLPAVSQVAFVYQVGWSSLIVSLLAGAAGMLSLTSAKSAVLVGVFISVTTVPAAGYAVVAATLGDWAQCFGSVAQLVVNLVGIVVSAAAVLVLRRRRAGLADRVPTREMR</sequence>
<keyword evidence="1" id="KW-0472">Membrane</keyword>
<feature type="transmembrane region" description="Helical" evidence="1">
    <location>
        <begin position="174"/>
        <end position="193"/>
    </location>
</feature>
<feature type="transmembrane region" description="Helical" evidence="1">
    <location>
        <begin position="213"/>
        <end position="236"/>
    </location>
</feature>
<feature type="transmembrane region" description="Helical" evidence="1">
    <location>
        <begin position="276"/>
        <end position="296"/>
    </location>
</feature>
<keyword evidence="1" id="KW-1133">Transmembrane helix</keyword>
<feature type="transmembrane region" description="Helical" evidence="1">
    <location>
        <begin position="243"/>
        <end position="264"/>
    </location>
</feature>
<dbReference type="PANTHER" id="PTHR20992:SF9">
    <property type="entry name" value="AT15442P-RELATED"/>
    <property type="match status" value="1"/>
</dbReference>
<keyword evidence="1" id="KW-0812">Transmembrane</keyword>
<dbReference type="AlphaFoldDB" id="A0A1H3RA68"/>
<dbReference type="Proteomes" id="UP000199529">
    <property type="component" value="Unassembled WGS sequence"/>
</dbReference>
<protein>
    <submittedName>
        <fullName evidence="2">Uncharacterized hydrophobic domain-containing protein</fullName>
    </submittedName>
</protein>
<feature type="transmembrane region" description="Helical" evidence="1">
    <location>
        <begin position="141"/>
        <end position="162"/>
    </location>
</feature>
<proteinExistence type="predicted"/>
<evidence type="ECO:0000256" key="1">
    <source>
        <dbReference type="SAM" id="Phobius"/>
    </source>
</evidence>
<dbReference type="OrthoDB" id="8061853at2"/>
<evidence type="ECO:0000313" key="2">
    <source>
        <dbReference type="EMBL" id="SDZ22722.1"/>
    </source>
</evidence>
<dbReference type="RefSeq" id="WP_093275227.1">
    <property type="nucleotide sequence ID" value="NZ_FNOK01000053.1"/>
</dbReference>
<gene>
    <name evidence="2" type="ORF">SAMN05216215_105310</name>
</gene>
<feature type="transmembrane region" description="Helical" evidence="1">
    <location>
        <begin position="114"/>
        <end position="135"/>
    </location>
</feature>
<dbReference type="PANTHER" id="PTHR20992">
    <property type="entry name" value="AT15442P-RELATED"/>
    <property type="match status" value="1"/>
</dbReference>
<dbReference type="STRING" id="418495.SAMN05216215_105310"/>
<dbReference type="Pfam" id="PF04087">
    <property type="entry name" value="DUF389"/>
    <property type="match status" value="1"/>
</dbReference>
<organism evidence="2 3">
    <name type="scientific">Saccharopolyspora shandongensis</name>
    <dbReference type="NCBI Taxonomy" id="418495"/>
    <lineage>
        <taxon>Bacteria</taxon>
        <taxon>Bacillati</taxon>
        <taxon>Actinomycetota</taxon>
        <taxon>Actinomycetes</taxon>
        <taxon>Pseudonocardiales</taxon>
        <taxon>Pseudonocardiaceae</taxon>
        <taxon>Saccharopolyspora</taxon>
    </lineage>
</organism>
<accession>A0A1H3RA68</accession>
<evidence type="ECO:0000313" key="3">
    <source>
        <dbReference type="Proteomes" id="UP000199529"/>
    </source>
</evidence>
<dbReference type="InterPro" id="IPR005240">
    <property type="entry name" value="DUF389"/>
</dbReference>
<name>A0A1H3RA68_9PSEU</name>
<dbReference type="EMBL" id="FNOK01000053">
    <property type="protein sequence ID" value="SDZ22722.1"/>
    <property type="molecule type" value="Genomic_DNA"/>
</dbReference>
<keyword evidence="3" id="KW-1185">Reference proteome</keyword>
<reference evidence="3" key="1">
    <citation type="submission" date="2016-10" db="EMBL/GenBank/DDBJ databases">
        <authorList>
            <person name="Varghese N."/>
            <person name="Submissions S."/>
        </authorList>
    </citation>
    <scope>NUCLEOTIDE SEQUENCE [LARGE SCALE GENOMIC DNA]</scope>
    <source>
        <strain evidence="3">CGMCC 4.3530</strain>
    </source>
</reference>